<evidence type="ECO:0000259" key="1">
    <source>
        <dbReference type="Pfam" id="PF00144"/>
    </source>
</evidence>
<name>A0A4Q0XKW5_9FLAO</name>
<dbReference type="PANTHER" id="PTHR46825">
    <property type="entry name" value="D-ALANYL-D-ALANINE-CARBOXYPEPTIDASE/ENDOPEPTIDASE AMPH"/>
    <property type="match status" value="1"/>
</dbReference>
<dbReference type="InterPro" id="IPR050491">
    <property type="entry name" value="AmpC-like"/>
</dbReference>
<evidence type="ECO:0000259" key="2">
    <source>
        <dbReference type="Pfam" id="PF11954"/>
    </source>
</evidence>
<keyword evidence="4" id="KW-1185">Reference proteome</keyword>
<dbReference type="InterPro" id="IPR021860">
    <property type="entry name" value="Peptidase_S12_Pab87-rel_C"/>
</dbReference>
<dbReference type="AlphaFoldDB" id="A0A4Q0XKW5"/>
<feature type="domain" description="Peptidase S12 Pab87-related C-terminal" evidence="2">
    <location>
        <begin position="447"/>
        <end position="528"/>
    </location>
</feature>
<comment type="caution">
    <text evidence="3">The sequence shown here is derived from an EMBL/GenBank/DDBJ whole genome shotgun (WGS) entry which is preliminary data.</text>
</comment>
<proteinExistence type="predicted"/>
<dbReference type="OrthoDB" id="9793489at2"/>
<dbReference type="PANTHER" id="PTHR46825:SF9">
    <property type="entry name" value="BETA-LACTAMASE-RELATED DOMAIN-CONTAINING PROTEIN"/>
    <property type="match status" value="1"/>
</dbReference>
<sequence>MTLMSVSSTIAQDFKNEVDDYLKSEYPVNGPGVSFLVSKDGQPIYQKAFGMANLELNVPMTPNNVFEIGSMTKQFTAVSILILAEQGKLNLEDEITKYMPDYPTQGKKITIRHLLNHTSGIKSYTGMPNFKTRAKIDMTPKELIEVFKNESMDFEPGDQYKYNNSGYVLLGYIIEIISGDTYAKFLENNIFKPLKMNATNPGSKKDIIINRASGYSEIENGYENAEYLSLTIPYSAGSILSTTGDLLKWQNALTNHTLIKSDSYEMAIHGSTLNDGTHIPYGFGLEEGNINGSPSIHHGGGIFGYTSMGIFLPQENIFVTGLTNCDCKNISKLTAKIASIVIGKPFPDKKDAIKLSESELKKWIGTYKFENDVIRFITLEGDQLYSQREGRPKFKLYPLTPSHYIFEDGTQSYTFSDNNGVKEINFITDGNAYPGIITDRIPPTVKVETTLPPMALEQYVGKYGLAPTMVLEITTKENRIFGQLTGQPSFEMFAEKPDVFFLKVVDAQLVFNRNEKDKIIDLILFQNGREIPGKKIE</sequence>
<dbReference type="Proteomes" id="UP000289792">
    <property type="component" value="Unassembled WGS sequence"/>
</dbReference>
<reference evidence="3 4" key="1">
    <citation type="submission" date="2019-01" db="EMBL/GenBank/DDBJ databases">
        <title>Genome sequence of the Antarctic species Gelidibacter gilvus ACAM 158(T).</title>
        <authorList>
            <person name="Bowman J.P."/>
        </authorList>
    </citation>
    <scope>NUCLEOTIDE SEQUENCE [LARGE SCALE GENOMIC DNA]</scope>
    <source>
        <strain evidence="3 4">IC158</strain>
    </source>
</reference>
<dbReference type="InterPro" id="IPR001466">
    <property type="entry name" value="Beta-lactam-related"/>
</dbReference>
<dbReference type="EMBL" id="SDDZ01000003">
    <property type="protein sequence ID" value="RXJ50779.1"/>
    <property type="molecule type" value="Genomic_DNA"/>
</dbReference>
<dbReference type="Pfam" id="PF11954">
    <property type="entry name" value="DUF3471"/>
    <property type="match status" value="1"/>
</dbReference>
<evidence type="ECO:0000313" key="3">
    <source>
        <dbReference type="EMBL" id="RXJ50779.1"/>
    </source>
</evidence>
<organism evidence="3 4">
    <name type="scientific">Gelidibacter gilvus</name>
    <dbReference type="NCBI Taxonomy" id="59602"/>
    <lineage>
        <taxon>Bacteria</taxon>
        <taxon>Pseudomonadati</taxon>
        <taxon>Bacteroidota</taxon>
        <taxon>Flavobacteriia</taxon>
        <taxon>Flavobacteriales</taxon>
        <taxon>Flavobacteriaceae</taxon>
        <taxon>Gelidibacter</taxon>
    </lineage>
</organism>
<dbReference type="InterPro" id="IPR012338">
    <property type="entry name" value="Beta-lactam/transpept-like"/>
</dbReference>
<dbReference type="SUPFAM" id="SSF56601">
    <property type="entry name" value="beta-lactamase/transpeptidase-like"/>
    <property type="match status" value="1"/>
</dbReference>
<keyword evidence="3" id="KW-0378">Hydrolase</keyword>
<evidence type="ECO:0000313" key="4">
    <source>
        <dbReference type="Proteomes" id="UP000289792"/>
    </source>
</evidence>
<accession>A0A4Q0XKW5</accession>
<dbReference type="Pfam" id="PF00144">
    <property type="entry name" value="Beta-lactamase"/>
    <property type="match status" value="1"/>
</dbReference>
<protein>
    <submittedName>
        <fullName evidence="3">Serine hydrolase</fullName>
    </submittedName>
</protein>
<feature type="domain" description="Beta-lactamase-related" evidence="1">
    <location>
        <begin position="31"/>
        <end position="325"/>
    </location>
</feature>
<dbReference type="Gene3D" id="3.40.710.10">
    <property type="entry name" value="DD-peptidase/beta-lactamase superfamily"/>
    <property type="match status" value="1"/>
</dbReference>
<dbReference type="GO" id="GO:0016787">
    <property type="term" value="F:hydrolase activity"/>
    <property type="evidence" value="ECO:0007669"/>
    <property type="project" value="UniProtKB-KW"/>
</dbReference>
<gene>
    <name evidence="3" type="ORF">ESZ48_06810</name>
</gene>